<organism evidence="1 2">
    <name type="scientific">Bursaphelenchus xylophilus</name>
    <name type="common">Pinewood nematode worm</name>
    <name type="synonym">Aphelenchoides xylophilus</name>
    <dbReference type="NCBI Taxonomy" id="6326"/>
    <lineage>
        <taxon>Eukaryota</taxon>
        <taxon>Metazoa</taxon>
        <taxon>Ecdysozoa</taxon>
        <taxon>Nematoda</taxon>
        <taxon>Chromadorea</taxon>
        <taxon>Rhabditida</taxon>
        <taxon>Tylenchina</taxon>
        <taxon>Tylenchomorpha</taxon>
        <taxon>Aphelenchoidea</taxon>
        <taxon>Aphelenchoididae</taxon>
        <taxon>Bursaphelenchus</taxon>
    </lineage>
</organism>
<dbReference type="SMR" id="A0A7I8XFZ9"/>
<name>A0A7I8XFZ9_BURXY</name>
<dbReference type="AlphaFoldDB" id="A0A7I8XFZ9"/>
<dbReference type="Proteomes" id="UP000659654">
    <property type="component" value="Unassembled WGS sequence"/>
</dbReference>
<reference evidence="1" key="1">
    <citation type="submission" date="2020-09" db="EMBL/GenBank/DDBJ databases">
        <authorList>
            <person name="Kikuchi T."/>
        </authorList>
    </citation>
    <scope>NUCLEOTIDE SEQUENCE</scope>
    <source>
        <strain evidence="1">Ka4C1</strain>
    </source>
</reference>
<dbReference type="OrthoDB" id="10617482at2759"/>
<accession>A0A7I8XFZ9</accession>
<sequence>MLVESGPIEEQCYFGVLKTLPLLCTPTGESEPCYRHSYYDEEAKQIVHKYTLSFMAKKVCYKLYSMYKGEKRFCAKDYDTLRACYPHHSMELL</sequence>
<dbReference type="EMBL" id="CAJFCV020000001">
    <property type="protein sequence ID" value="CAG9080046.1"/>
    <property type="molecule type" value="Genomic_DNA"/>
</dbReference>
<proteinExistence type="predicted"/>
<comment type="caution">
    <text evidence="1">The sequence shown here is derived from an EMBL/GenBank/DDBJ whole genome shotgun (WGS) entry which is preliminary data.</text>
</comment>
<dbReference type="Proteomes" id="UP000582659">
    <property type="component" value="Unassembled WGS sequence"/>
</dbReference>
<gene>
    <name evidence="1" type="ORF">BXYJ_LOCUS289</name>
</gene>
<protein>
    <submittedName>
        <fullName evidence="1">(pine wood nematode) hypothetical protein</fullName>
    </submittedName>
</protein>
<dbReference type="EMBL" id="CAJFDI010000001">
    <property type="protein sequence ID" value="CAD5208053.1"/>
    <property type="molecule type" value="Genomic_DNA"/>
</dbReference>
<evidence type="ECO:0000313" key="2">
    <source>
        <dbReference type="Proteomes" id="UP000659654"/>
    </source>
</evidence>
<evidence type="ECO:0000313" key="1">
    <source>
        <dbReference type="EMBL" id="CAD5208053.1"/>
    </source>
</evidence>
<keyword evidence="2" id="KW-1185">Reference proteome</keyword>